<dbReference type="InterPro" id="IPR024227">
    <property type="entry name" value="DUF3795"/>
</dbReference>
<evidence type="ECO:0000313" key="2">
    <source>
        <dbReference type="Proteomes" id="UP000245657"/>
    </source>
</evidence>
<evidence type="ECO:0000313" key="1">
    <source>
        <dbReference type="EMBL" id="PWR72621.1"/>
    </source>
</evidence>
<reference evidence="1 2" key="1">
    <citation type="submission" date="2018-05" db="EMBL/GenBank/DDBJ databases">
        <title>Draft genome of Methanospirillum lacunae Ki8-1.</title>
        <authorList>
            <person name="Dueholm M.S."/>
            <person name="Nielsen P.H."/>
            <person name="Bakmann L.F."/>
            <person name="Otzen D.E."/>
        </authorList>
    </citation>
    <scope>NUCLEOTIDE SEQUENCE [LARGE SCALE GENOMIC DNA]</scope>
    <source>
        <strain evidence="1 2">Ki8-1</strain>
    </source>
</reference>
<dbReference type="GeneID" id="97548697"/>
<sequence length="156" mass="18194">MNSNLTSFCGLCCSDCIPSDSELFSLIDSLDKKLQDIQFEQYAELKSETNEHFNDYSTFLVVLDQIRKLKCNRPCQLEGGKPNCTIRVCAGEKGFSGCWECENRKDCTLLDRLRTIHPHIDEHLDLINRVGPSDWFDMRKEHYRWQVVDRRDNPSD</sequence>
<name>A0A2V2NAN4_9EURY</name>
<comment type="caution">
    <text evidence="1">The sequence shown here is derived from an EMBL/GenBank/DDBJ whole genome shotgun (WGS) entry which is preliminary data.</text>
</comment>
<dbReference type="RefSeq" id="WP_109968132.1">
    <property type="nucleotide sequence ID" value="NZ_CP176093.1"/>
</dbReference>
<protein>
    <recommendedName>
        <fullName evidence="3">DUF3795 domain-containing protein</fullName>
    </recommendedName>
</protein>
<proteinExistence type="predicted"/>
<accession>A0A2V2NAN4</accession>
<gene>
    <name evidence="1" type="ORF">DK846_06550</name>
</gene>
<dbReference type="Pfam" id="PF12675">
    <property type="entry name" value="DUF3795"/>
    <property type="match status" value="1"/>
</dbReference>
<keyword evidence="2" id="KW-1185">Reference proteome</keyword>
<dbReference type="Proteomes" id="UP000245657">
    <property type="component" value="Unassembled WGS sequence"/>
</dbReference>
<dbReference type="OrthoDB" id="69214at2157"/>
<dbReference type="AlphaFoldDB" id="A0A2V2NAN4"/>
<dbReference type="EMBL" id="QGMY01000006">
    <property type="protein sequence ID" value="PWR72621.1"/>
    <property type="molecule type" value="Genomic_DNA"/>
</dbReference>
<evidence type="ECO:0008006" key="3">
    <source>
        <dbReference type="Google" id="ProtNLM"/>
    </source>
</evidence>
<organism evidence="1 2">
    <name type="scientific">Methanospirillum lacunae</name>
    <dbReference type="NCBI Taxonomy" id="668570"/>
    <lineage>
        <taxon>Archaea</taxon>
        <taxon>Methanobacteriati</taxon>
        <taxon>Methanobacteriota</taxon>
        <taxon>Stenosarchaea group</taxon>
        <taxon>Methanomicrobia</taxon>
        <taxon>Methanomicrobiales</taxon>
        <taxon>Methanospirillaceae</taxon>
        <taxon>Methanospirillum</taxon>
    </lineage>
</organism>